<evidence type="ECO:0000313" key="4">
    <source>
        <dbReference type="Proteomes" id="UP000631114"/>
    </source>
</evidence>
<dbReference type="OrthoDB" id="9990610at2759"/>
<proteinExistence type="predicted"/>
<dbReference type="InterPro" id="IPR017451">
    <property type="entry name" value="F-box-assoc_interact_dom"/>
</dbReference>
<keyword evidence="1" id="KW-0677">Repeat</keyword>
<reference evidence="3 4" key="1">
    <citation type="submission" date="2020-10" db="EMBL/GenBank/DDBJ databases">
        <title>The Coptis chinensis genome and diversification of protoberbering-type alkaloids.</title>
        <authorList>
            <person name="Wang B."/>
            <person name="Shu S."/>
            <person name="Song C."/>
            <person name="Liu Y."/>
        </authorList>
    </citation>
    <scope>NUCLEOTIDE SEQUENCE [LARGE SCALE GENOMIC DNA]</scope>
    <source>
        <strain evidence="3">HL-2020</strain>
        <tissue evidence="3">Leaf</tissue>
    </source>
</reference>
<feature type="non-terminal residue" evidence="3">
    <location>
        <position position="1"/>
    </location>
</feature>
<dbReference type="InterPro" id="IPR046960">
    <property type="entry name" value="PPR_At4g14850-like_plant"/>
</dbReference>
<name>A0A835LT04_9MAGN</name>
<evidence type="ECO:0000259" key="2">
    <source>
        <dbReference type="Pfam" id="PF07734"/>
    </source>
</evidence>
<dbReference type="InterPro" id="IPR011990">
    <property type="entry name" value="TPR-like_helical_dom_sf"/>
</dbReference>
<dbReference type="PANTHER" id="PTHR47926:SF536">
    <property type="entry name" value="DYW DOMAIN-CONTAINING PROTEIN"/>
    <property type="match status" value="1"/>
</dbReference>
<comment type="caution">
    <text evidence="3">The sequence shown here is derived from an EMBL/GenBank/DDBJ whole genome shotgun (WGS) entry which is preliminary data.</text>
</comment>
<gene>
    <name evidence="3" type="ORF">IFM89_027869</name>
</gene>
<organism evidence="3 4">
    <name type="scientific">Coptis chinensis</name>
    <dbReference type="NCBI Taxonomy" id="261450"/>
    <lineage>
        <taxon>Eukaryota</taxon>
        <taxon>Viridiplantae</taxon>
        <taxon>Streptophyta</taxon>
        <taxon>Embryophyta</taxon>
        <taxon>Tracheophyta</taxon>
        <taxon>Spermatophyta</taxon>
        <taxon>Magnoliopsida</taxon>
        <taxon>Ranunculales</taxon>
        <taxon>Ranunculaceae</taxon>
        <taxon>Coptidoideae</taxon>
        <taxon>Coptis</taxon>
    </lineage>
</organism>
<dbReference type="GO" id="GO:0009451">
    <property type="term" value="P:RNA modification"/>
    <property type="evidence" value="ECO:0007669"/>
    <property type="project" value="InterPro"/>
</dbReference>
<dbReference type="InterPro" id="IPR002885">
    <property type="entry name" value="PPR_rpt"/>
</dbReference>
<sequence>FIFREQSIEHDRGWLPTALLRIIAAIHEFDVVGLWSGWSNTGFLGDHVFSVDWKRFIRSNRRNYLNDLCVTVMATWKLVHKYHSGRFPVGDSPQFSSKSFDSQIRADNKLNGTSNGIVCLARRNIVLLLNPTTREFKVVRFGEEFDFDCHQNSGLGYDGANDDYVLVKFINGNGCESSINVYSVNNTSCSAISDVPYRITDDKALGICLNGAFYWLAYGKGKYSKAIISLILSRKHSEMFRHQFVWSGGSVRDSRVGADSYYCCHVHCTFYYSTAGALFTTPHHGRCSHGYLNVCGFAIDTSICKALIDMYSKCGRIDFAGEVFNGISKRDIISWNTMIAGYGIYGLGKEALLLFHDL</sequence>
<dbReference type="NCBIfam" id="TIGR01640">
    <property type="entry name" value="F_box_assoc_1"/>
    <property type="match status" value="1"/>
</dbReference>
<keyword evidence="4" id="KW-1185">Reference proteome</keyword>
<dbReference type="AlphaFoldDB" id="A0A835LT04"/>
<dbReference type="Gene3D" id="1.25.40.10">
    <property type="entry name" value="Tetratricopeptide repeat domain"/>
    <property type="match status" value="1"/>
</dbReference>
<feature type="domain" description="F-box associated beta-propeller type 1" evidence="2">
    <location>
        <begin position="114"/>
        <end position="226"/>
    </location>
</feature>
<dbReference type="InterPro" id="IPR006527">
    <property type="entry name" value="F-box-assoc_dom_typ1"/>
</dbReference>
<dbReference type="EMBL" id="JADFTS010000007">
    <property type="protein sequence ID" value="KAF9598436.1"/>
    <property type="molecule type" value="Genomic_DNA"/>
</dbReference>
<evidence type="ECO:0000256" key="1">
    <source>
        <dbReference type="ARBA" id="ARBA00022737"/>
    </source>
</evidence>
<dbReference type="GO" id="GO:0003723">
    <property type="term" value="F:RNA binding"/>
    <property type="evidence" value="ECO:0007669"/>
    <property type="project" value="InterPro"/>
</dbReference>
<evidence type="ECO:0000313" key="3">
    <source>
        <dbReference type="EMBL" id="KAF9598436.1"/>
    </source>
</evidence>
<dbReference type="Pfam" id="PF07734">
    <property type="entry name" value="FBA_1"/>
    <property type="match status" value="1"/>
</dbReference>
<protein>
    <recommendedName>
        <fullName evidence="2">F-box associated beta-propeller type 1 domain-containing protein</fullName>
    </recommendedName>
</protein>
<dbReference type="Proteomes" id="UP000631114">
    <property type="component" value="Unassembled WGS sequence"/>
</dbReference>
<dbReference type="Pfam" id="PF01535">
    <property type="entry name" value="PPR"/>
    <property type="match status" value="2"/>
</dbReference>
<dbReference type="PANTHER" id="PTHR47926">
    <property type="entry name" value="PENTATRICOPEPTIDE REPEAT-CONTAINING PROTEIN"/>
    <property type="match status" value="1"/>
</dbReference>
<accession>A0A835LT04</accession>